<dbReference type="InterPro" id="IPR050310">
    <property type="entry name" value="VPS10-sortilin"/>
</dbReference>
<evidence type="ECO:0000313" key="3">
    <source>
        <dbReference type="Proteomes" id="UP000694569"/>
    </source>
</evidence>
<evidence type="ECO:0000313" key="2">
    <source>
        <dbReference type="Ensembl" id="ENSLLEP00000005583.1"/>
    </source>
</evidence>
<dbReference type="AlphaFoldDB" id="A0A8C5LX84"/>
<organism evidence="2 3">
    <name type="scientific">Leptobrachium leishanense</name>
    <name type="common">Leishan spiny toad</name>
    <dbReference type="NCBI Taxonomy" id="445787"/>
    <lineage>
        <taxon>Eukaryota</taxon>
        <taxon>Metazoa</taxon>
        <taxon>Chordata</taxon>
        <taxon>Craniata</taxon>
        <taxon>Vertebrata</taxon>
        <taxon>Euteleostomi</taxon>
        <taxon>Amphibia</taxon>
        <taxon>Batrachia</taxon>
        <taxon>Anura</taxon>
        <taxon>Pelobatoidea</taxon>
        <taxon>Megophryidae</taxon>
        <taxon>Leptobrachium</taxon>
    </lineage>
</organism>
<sequence>SNCQSSGRTPNRPNPNRASWALPVCPSWCCVVQGTGWVKRDLQGAAGRVGLDEDGSARKDTYDAPSGRSGRSPSRDAISMLSTSFVLKGDASHNQAMVHWTGENSSVILILTKYYHADMGKVLESSLWSNSYKEYQPGSTAVILSPGSQIH</sequence>
<reference evidence="2" key="2">
    <citation type="submission" date="2025-09" db="UniProtKB">
        <authorList>
            <consortium name="Ensembl"/>
        </authorList>
    </citation>
    <scope>IDENTIFICATION</scope>
</reference>
<accession>A0A8C5LX84</accession>
<proteinExistence type="predicted"/>
<evidence type="ECO:0000256" key="1">
    <source>
        <dbReference type="SAM" id="MobiDB-lite"/>
    </source>
</evidence>
<name>A0A8C5LX84_9ANUR</name>
<feature type="region of interest" description="Disordered" evidence="1">
    <location>
        <begin position="50"/>
        <end position="75"/>
    </location>
</feature>
<reference evidence="2" key="1">
    <citation type="submission" date="2025-08" db="UniProtKB">
        <authorList>
            <consortium name="Ensembl"/>
        </authorList>
    </citation>
    <scope>IDENTIFICATION</scope>
</reference>
<dbReference type="Proteomes" id="UP000694569">
    <property type="component" value="Unplaced"/>
</dbReference>
<protein>
    <submittedName>
        <fullName evidence="2">Uncharacterized protein</fullName>
    </submittedName>
</protein>
<dbReference type="GO" id="GO:0016020">
    <property type="term" value="C:membrane"/>
    <property type="evidence" value="ECO:0007669"/>
    <property type="project" value="TreeGrafter"/>
</dbReference>
<dbReference type="OrthoDB" id="8959353at2759"/>
<dbReference type="PANTHER" id="PTHR12106:SF9">
    <property type="entry name" value="VPS10 DOMAIN-CONTAINING RECEPTOR SORCS2"/>
    <property type="match status" value="1"/>
</dbReference>
<dbReference type="PANTHER" id="PTHR12106">
    <property type="entry name" value="SORTILIN RELATED"/>
    <property type="match status" value="1"/>
</dbReference>
<keyword evidence="3" id="KW-1185">Reference proteome</keyword>
<dbReference type="GeneTree" id="ENSGT00950000183712"/>
<dbReference type="Ensembl" id="ENSLLET00000005824.1">
    <property type="protein sequence ID" value="ENSLLEP00000005583.1"/>
    <property type="gene ID" value="ENSLLEG00000003541.1"/>
</dbReference>